<keyword evidence="1" id="KW-0812">Transmembrane</keyword>
<organism evidence="2 3">
    <name type="scientific">Pseudomonas phage PhiPA3</name>
    <name type="common">Pseudomonas aeruginosa phage PhiPA3</name>
    <dbReference type="NCBI Taxonomy" id="998086"/>
    <lineage>
        <taxon>Viruses</taxon>
        <taxon>Duplodnaviria</taxon>
        <taxon>Heunggongvirae</taxon>
        <taxon>Uroviricota</taxon>
        <taxon>Caudoviricetes</taxon>
        <taxon>Chimalliviridae</taxon>
        <taxon>Miltoncavirus</taxon>
        <taxon>Miltoncavirus PhiPA3</taxon>
    </lineage>
</organism>
<dbReference type="EMBL" id="HQ630627">
    <property type="protein sequence ID" value="AEH03748.1"/>
    <property type="molecule type" value="Genomic_DNA"/>
</dbReference>
<evidence type="ECO:0000256" key="1">
    <source>
        <dbReference type="SAM" id="Phobius"/>
    </source>
</evidence>
<gene>
    <name evidence="2" type="primary">325</name>
</gene>
<evidence type="ECO:0000313" key="3">
    <source>
        <dbReference type="Proteomes" id="UP000008388"/>
    </source>
</evidence>
<evidence type="ECO:0000313" key="2">
    <source>
        <dbReference type="EMBL" id="AEH03748.1"/>
    </source>
</evidence>
<reference evidence="2 3" key="1">
    <citation type="journal article" date="2011" name="Microbiology">
        <title>The Pseudomonas aeruginosa generalized transducing phage phiPA3 is a new member of the phiKZ-like group of 'jumbo' phages, and infects model laboratory strains and clinical isolates from cystic fibrosis patients.</title>
        <authorList>
            <person name="Monson R."/>
            <person name="Foulds I."/>
            <person name="Foweraker J."/>
            <person name="Welch M."/>
            <person name="Salmond G.P."/>
        </authorList>
    </citation>
    <scope>NUCLEOTIDE SEQUENCE [LARGE SCALE GENOMIC DNA]</scope>
</reference>
<keyword evidence="1" id="KW-1133">Transmembrane helix</keyword>
<dbReference type="KEGG" id="vg:26643853"/>
<feature type="transmembrane region" description="Helical" evidence="1">
    <location>
        <begin position="6"/>
        <end position="29"/>
    </location>
</feature>
<keyword evidence="1" id="KW-0472">Membrane</keyword>
<dbReference type="RefSeq" id="YP_009217404.1">
    <property type="nucleotide sequence ID" value="NC_028999.1"/>
</dbReference>
<name>F8SJG1_BPPA3</name>
<organismHost>
    <name type="scientific">Pseudomonas aeruginosa</name>
    <dbReference type="NCBI Taxonomy" id="287"/>
</organismHost>
<protein>
    <submittedName>
        <fullName evidence="2">Uncharacterized protein 325</fullName>
    </submittedName>
</protein>
<sequence>MEEDKLILLFNFLIIGGAYFAFWLVMTYISKPVLEFHVRAVYLQRLRVRCTELRGGFKLRRGNNGFYVIIGLDNNVRYQLPGNSFRIAQQNPDNIIFQVQAFVKKGRVIKYDYIQISKHNASLDWESLPIGNPMQAVSA</sequence>
<keyword evidence="3" id="KW-1185">Reference proteome</keyword>
<proteinExistence type="predicted"/>
<dbReference type="Proteomes" id="UP000008388">
    <property type="component" value="Segment"/>
</dbReference>
<accession>F8SJG1</accession>
<dbReference type="GeneID" id="26643853"/>